<dbReference type="Proteomes" id="UP000255139">
    <property type="component" value="Unassembled WGS sequence"/>
</dbReference>
<comment type="subcellular location">
    <subcellularLocation>
        <location evidence="1">Cell inner membrane</location>
        <topology evidence="1">Single-pass membrane protein</topology>
        <orientation evidence="1">Periplasmic side</orientation>
    </subcellularLocation>
</comment>
<dbReference type="InterPro" id="IPR037682">
    <property type="entry name" value="TonB_C"/>
</dbReference>
<evidence type="ECO:0000256" key="8">
    <source>
        <dbReference type="ARBA" id="ARBA00022989"/>
    </source>
</evidence>
<dbReference type="Proteomes" id="UP000029922">
    <property type="component" value="Unassembled WGS sequence"/>
</dbReference>
<dbReference type="EMBL" id="JRPD02000012">
    <property type="protein sequence ID" value="TLE00014.1"/>
    <property type="molecule type" value="Genomic_DNA"/>
</dbReference>
<feature type="region of interest" description="Disordered" evidence="10">
    <location>
        <begin position="61"/>
        <end position="100"/>
    </location>
</feature>
<dbReference type="RefSeq" id="WP_034557760.1">
    <property type="nucleotide sequence ID" value="NZ_FZML01000030.1"/>
</dbReference>
<dbReference type="GO" id="GO:0015891">
    <property type="term" value="P:siderophore transport"/>
    <property type="evidence" value="ECO:0007669"/>
    <property type="project" value="InterPro"/>
</dbReference>
<dbReference type="PANTHER" id="PTHR33446:SF2">
    <property type="entry name" value="PROTEIN TONB"/>
    <property type="match status" value="1"/>
</dbReference>
<dbReference type="Gene3D" id="3.30.1150.10">
    <property type="match status" value="1"/>
</dbReference>
<keyword evidence="8" id="KW-1133">Transmembrane helix</keyword>
<reference evidence="12 15" key="2">
    <citation type="submission" date="2018-06" db="EMBL/GenBank/DDBJ databases">
        <authorList>
            <consortium name="Pathogen Informatics"/>
            <person name="Doyle S."/>
        </authorList>
    </citation>
    <scope>NUCLEOTIDE SEQUENCE [LARGE SCALE GENOMIC DNA]</scope>
    <source>
        <strain evidence="12 15">NCTC12714</strain>
    </source>
</reference>
<dbReference type="InterPro" id="IPR003538">
    <property type="entry name" value="TonB"/>
</dbReference>
<evidence type="ECO:0000313" key="15">
    <source>
        <dbReference type="Proteomes" id="UP000255139"/>
    </source>
</evidence>
<feature type="compositionally biased region" description="Basic residues" evidence="10">
    <location>
        <begin position="72"/>
        <end position="86"/>
    </location>
</feature>
<keyword evidence="3" id="KW-0813">Transport</keyword>
<dbReference type="PANTHER" id="PTHR33446">
    <property type="entry name" value="PROTEIN TONB-RELATED"/>
    <property type="match status" value="1"/>
</dbReference>
<evidence type="ECO:0000259" key="11">
    <source>
        <dbReference type="PROSITE" id="PS52015"/>
    </source>
</evidence>
<sequence>MINLELIRNAIKDSSTYGMLISGIGATGIFLYTMYNPSETIREKEDGNNFVTIQLSAFAPPSKDPIADQVQKPKHKPKHKKHKKHREMMEAPPKPIPTPLQVMEKPQEEVNEQTNDFVEVEKVKEDIPVADIATTVQSNPDSNADQNIKTLRFSDGIDNAFLRAIRLAVQKRHQYPNLAQQRGFEGEVLVRFLITATGQVSKIQIIRACPHPILNKAALKTVQKASKDFPKPNESTYIEIPVAYTLKQ</sequence>
<evidence type="ECO:0000256" key="4">
    <source>
        <dbReference type="ARBA" id="ARBA00022475"/>
    </source>
</evidence>
<protein>
    <submittedName>
        <fullName evidence="13">Energy transducer TonB</fullName>
    </submittedName>
    <submittedName>
        <fullName evidence="12">Siderophore-mediated iron transporter</fullName>
    </submittedName>
</protein>
<evidence type="ECO:0000313" key="14">
    <source>
        <dbReference type="Proteomes" id="UP000029922"/>
    </source>
</evidence>
<dbReference type="EMBL" id="UGJE01000002">
    <property type="protein sequence ID" value="STQ87089.1"/>
    <property type="molecule type" value="Genomic_DNA"/>
</dbReference>
<keyword evidence="7" id="KW-0653">Protein transport</keyword>
<evidence type="ECO:0000256" key="5">
    <source>
        <dbReference type="ARBA" id="ARBA00022519"/>
    </source>
</evidence>
<evidence type="ECO:0000256" key="10">
    <source>
        <dbReference type="SAM" id="MobiDB-lite"/>
    </source>
</evidence>
<dbReference type="GO" id="GO:0055085">
    <property type="term" value="P:transmembrane transport"/>
    <property type="evidence" value="ECO:0007669"/>
    <property type="project" value="InterPro"/>
</dbReference>
<keyword evidence="6" id="KW-0812">Transmembrane</keyword>
<dbReference type="OrthoDB" id="5398495at2"/>
<dbReference type="GO" id="GO:0031992">
    <property type="term" value="F:energy transducer activity"/>
    <property type="evidence" value="ECO:0007669"/>
    <property type="project" value="InterPro"/>
</dbReference>
<keyword evidence="4" id="KW-1003">Cell membrane</keyword>
<comment type="similarity">
    <text evidence="2">Belongs to the TonB family.</text>
</comment>
<accession>A0A099TWW4</accession>
<evidence type="ECO:0000256" key="3">
    <source>
        <dbReference type="ARBA" id="ARBA00022448"/>
    </source>
</evidence>
<dbReference type="AlphaFoldDB" id="A0A099TWW4"/>
<evidence type="ECO:0000313" key="12">
    <source>
        <dbReference type="EMBL" id="STQ87089.1"/>
    </source>
</evidence>
<gene>
    <name evidence="13" type="ORF">LS73_006165</name>
    <name evidence="12" type="ORF">NCTC12714_01906</name>
</gene>
<reference evidence="13 14" key="1">
    <citation type="journal article" date="2014" name="Genome Announc.">
        <title>Draft genome sequences of eight enterohepatic helicobacter species isolated from both laboratory and wild rodents.</title>
        <authorList>
            <person name="Sheh A."/>
            <person name="Shen Z."/>
            <person name="Fox J.G."/>
        </authorList>
    </citation>
    <scope>NUCLEOTIDE SEQUENCE [LARGE SCALE GENOMIC DNA]</scope>
    <source>
        <strain evidence="13 14">ST1</strain>
    </source>
</reference>
<dbReference type="NCBIfam" id="TIGR01352">
    <property type="entry name" value="tonB_Cterm"/>
    <property type="match status" value="1"/>
</dbReference>
<evidence type="ECO:0000256" key="6">
    <source>
        <dbReference type="ARBA" id="ARBA00022692"/>
    </source>
</evidence>
<dbReference type="InterPro" id="IPR006260">
    <property type="entry name" value="TonB/TolA_C"/>
</dbReference>
<dbReference type="GO" id="GO:0015031">
    <property type="term" value="P:protein transport"/>
    <property type="evidence" value="ECO:0007669"/>
    <property type="project" value="UniProtKB-KW"/>
</dbReference>
<dbReference type="GO" id="GO:0030288">
    <property type="term" value="C:outer membrane-bounded periplasmic space"/>
    <property type="evidence" value="ECO:0007669"/>
    <property type="project" value="InterPro"/>
</dbReference>
<evidence type="ECO:0000313" key="13">
    <source>
        <dbReference type="EMBL" id="TLE00014.1"/>
    </source>
</evidence>
<dbReference type="PRINTS" id="PR01374">
    <property type="entry name" value="TONBPROTEIN"/>
</dbReference>
<evidence type="ECO:0000256" key="9">
    <source>
        <dbReference type="ARBA" id="ARBA00023136"/>
    </source>
</evidence>
<dbReference type="STRING" id="216.LS73_04030"/>
<proteinExistence type="inferred from homology"/>
<dbReference type="InterPro" id="IPR051045">
    <property type="entry name" value="TonB-dependent_transducer"/>
</dbReference>
<keyword evidence="5" id="KW-0997">Cell inner membrane</keyword>
<dbReference type="PROSITE" id="PS52015">
    <property type="entry name" value="TONB_CTD"/>
    <property type="match status" value="1"/>
</dbReference>
<feature type="domain" description="TonB C-terminal" evidence="11">
    <location>
        <begin position="160"/>
        <end position="248"/>
    </location>
</feature>
<evidence type="ECO:0000256" key="2">
    <source>
        <dbReference type="ARBA" id="ARBA00006555"/>
    </source>
</evidence>
<keyword evidence="9" id="KW-0472">Membrane</keyword>
<evidence type="ECO:0000256" key="7">
    <source>
        <dbReference type="ARBA" id="ARBA00022927"/>
    </source>
</evidence>
<dbReference type="Pfam" id="PF03544">
    <property type="entry name" value="TonB_C"/>
    <property type="match status" value="1"/>
</dbReference>
<dbReference type="SUPFAM" id="SSF74653">
    <property type="entry name" value="TolA/TonB C-terminal domain"/>
    <property type="match status" value="1"/>
</dbReference>
<dbReference type="GO" id="GO:0098797">
    <property type="term" value="C:plasma membrane protein complex"/>
    <property type="evidence" value="ECO:0007669"/>
    <property type="project" value="TreeGrafter"/>
</dbReference>
<organism evidence="12 15">
    <name type="scientific">Helicobacter muridarum</name>
    <dbReference type="NCBI Taxonomy" id="216"/>
    <lineage>
        <taxon>Bacteria</taxon>
        <taxon>Pseudomonadati</taxon>
        <taxon>Campylobacterota</taxon>
        <taxon>Epsilonproteobacteria</taxon>
        <taxon>Campylobacterales</taxon>
        <taxon>Helicobacteraceae</taxon>
        <taxon>Helicobacter</taxon>
    </lineage>
</organism>
<evidence type="ECO:0000256" key="1">
    <source>
        <dbReference type="ARBA" id="ARBA00004383"/>
    </source>
</evidence>
<name>A0A099TWW4_9HELI</name>
<keyword evidence="15" id="KW-1185">Reference proteome</keyword>